<evidence type="ECO:0000313" key="3">
    <source>
        <dbReference type="Proteomes" id="UP000560131"/>
    </source>
</evidence>
<dbReference type="InterPro" id="IPR039418">
    <property type="entry name" value="LexA-like"/>
</dbReference>
<organism evidence="2 3">
    <name type="scientific">Sphingomonas endophytica</name>
    <dbReference type="NCBI Taxonomy" id="869719"/>
    <lineage>
        <taxon>Bacteria</taxon>
        <taxon>Pseudomonadati</taxon>
        <taxon>Pseudomonadota</taxon>
        <taxon>Alphaproteobacteria</taxon>
        <taxon>Sphingomonadales</taxon>
        <taxon>Sphingomonadaceae</taxon>
        <taxon>Sphingomonas</taxon>
    </lineage>
</organism>
<dbReference type="SUPFAM" id="SSF51306">
    <property type="entry name" value="LexA/Signal peptidase"/>
    <property type="match status" value="1"/>
</dbReference>
<dbReference type="RefSeq" id="WP_184033727.1">
    <property type="nucleotide sequence ID" value="NZ_BAABAR010000007.1"/>
</dbReference>
<dbReference type="SUPFAM" id="SSF47413">
    <property type="entry name" value="lambda repressor-like DNA-binding domains"/>
    <property type="match status" value="1"/>
</dbReference>
<reference evidence="2 3" key="1">
    <citation type="submission" date="2020-08" db="EMBL/GenBank/DDBJ databases">
        <title>Genomic Encyclopedia of Type Strains, Phase IV (KMG-IV): sequencing the most valuable type-strain genomes for metagenomic binning, comparative biology and taxonomic classification.</title>
        <authorList>
            <person name="Goeker M."/>
        </authorList>
    </citation>
    <scope>NUCLEOTIDE SEQUENCE [LARGE SCALE GENOMIC DNA]</scope>
    <source>
        <strain evidence="2 3">DSM 101535</strain>
    </source>
</reference>
<dbReference type="Proteomes" id="UP000560131">
    <property type="component" value="Unassembled WGS sequence"/>
</dbReference>
<gene>
    <name evidence="2" type="ORF">FHS97_000940</name>
</gene>
<dbReference type="InterPro" id="IPR010982">
    <property type="entry name" value="Lambda_DNA-bd_dom_sf"/>
</dbReference>
<dbReference type="CDD" id="cd06529">
    <property type="entry name" value="S24_LexA-like"/>
    <property type="match status" value="1"/>
</dbReference>
<dbReference type="InterPro" id="IPR036286">
    <property type="entry name" value="LexA/Signal_pep-like_sf"/>
</dbReference>
<proteinExistence type="predicted"/>
<feature type="domain" description="HTH cro/C1-type" evidence="1">
    <location>
        <begin position="6"/>
        <end position="61"/>
    </location>
</feature>
<comment type="caution">
    <text evidence="2">The sequence shown here is derived from an EMBL/GenBank/DDBJ whole genome shotgun (WGS) entry which is preliminary data.</text>
</comment>
<dbReference type="Gene3D" id="2.10.109.10">
    <property type="entry name" value="Umud Fragment, subunit A"/>
    <property type="match status" value="1"/>
</dbReference>
<name>A0ABR6N2L6_9SPHN</name>
<sequence length="190" mass="20719">MEISAIRQAMKERGLNQADLAELLGIDPTAVSKRLTGKRPFKHDEMLKVEAWLGMPSAPPLTGDPVRFLPIIGQVAAGAWREAIERPLGRLPVPDDMPQNTIALRVQGDSMDLEIEDGGIVLVDVDDKALFPGRLFVVLNGDGEATFKQFEADPARLEPRSSNPVHTTIAIGDGQPFTVLGRVIALHRSR</sequence>
<dbReference type="CDD" id="cd00093">
    <property type="entry name" value="HTH_XRE"/>
    <property type="match status" value="1"/>
</dbReference>
<dbReference type="PROSITE" id="PS50943">
    <property type="entry name" value="HTH_CROC1"/>
    <property type="match status" value="1"/>
</dbReference>
<dbReference type="Gene3D" id="1.10.260.40">
    <property type="entry name" value="lambda repressor-like DNA-binding domains"/>
    <property type="match status" value="1"/>
</dbReference>
<evidence type="ECO:0000313" key="2">
    <source>
        <dbReference type="EMBL" id="MBB5725032.1"/>
    </source>
</evidence>
<evidence type="ECO:0000259" key="1">
    <source>
        <dbReference type="PROSITE" id="PS50943"/>
    </source>
</evidence>
<accession>A0ABR6N2L6</accession>
<dbReference type="Pfam" id="PF01381">
    <property type="entry name" value="HTH_3"/>
    <property type="match status" value="1"/>
</dbReference>
<dbReference type="InterPro" id="IPR001387">
    <property type="entry name" value="Cro/C1-type_HTH"/>
</dbReference>
<dbReference type="PANTHER" id="PTHR33516:SF2">
    <property type="entry name" value="LEXA REPRESSOR-RELATED"/>
    <property type="match status" value="1"/>
</dbReference>
<keyword evidence="3" id="KW-1185">Reference proteome</keyword>
<dbReference type="InterPro" id="IPR015927">
    <property type="entry name" value="Peptidase_S24_S26A/B/C"/>
</dbReference>
<dbReference type="Pfam" id="PF00717">
    <property type="entry name" value="Peptidase_S24"/>
    <property type="match status" value="1"/>
</dbReference>
<dbReference type="InterPro" id="IPR050077">
    <property type="entry name" value="LexA_repressor"/>
</dbReference>
<protein>
    <submittedName>
        <fullName evidence="2">SOS-response transcriptional repressor LexA</fullName>
    </submittedName>
</protein>
<dbReference type="PANTHER" id="PTHR33516">
    <property type="entry name" value="LEXA REPRESSOR"/>
    <property type="match status" value="1"/>
</dbReference>
<dbReference type="EMBL" id="JACIJN010000002">
    <property type="protein sequence ID" value="MBB5725032.1"/>
    <property type="molecule type" value="Genomic_DNA"/>
</dbReference>
<dbReference type="SMART" id="SM00530">
    <property type="entry name" value="HTH_XRE"/>
    <property type="match status" value="1"/>
</dbReference>